<evidence type="ECO:0000313" key="2">
    <source>
        <dbReference type="Proteomes" id="UP000035740"/>
    </source>
</evidence>
<name>A0A0J8E4T2_BETVV</name>
<gene>
    <name evidence="1" type="ORF">BVRB_4g095360</name>
</gene>
<reference evidence="1 2" key="1">
    <citation type="journal article" date="2014" name="Nature">
        <title>The genome of the recently domesticated crop plant sugar beet (Beta vulgaris).</title>
        <authorList>
            <person name="Dohm J.C."/>
            <person name="Minoche A.E."/>
            <person name="Holtgrawe D."/>
            <person name="Capella-Gutierrez S."/>
            <person name="Zakrzewski F."/>
            <person name="Tafer H."/>
            <person name="Rupp O."/>
            <person name="Sorensen T.R."/>
            <person name="Stracke R."/>
            <person name="Reinhardt R."/>
            <person name="Goesmann A."/>
            <person name="Kraft T."/>
            <person name="Schulz B."/>
            <person name="Stadler P.F."/>
            <person name="Schmidt T."/>
            <person name="Gabaldon T."/>
            <person name="Lehrach H."/>
            <person name="Weisshaar B."/>
            <person name="Himmelbauer H."/>
        </authorList>
    </citation>
    <scope>NUCLEOTIDE SEQUENCE [LARGE SCALE GENOMIC DNA]</scope>
    <source>
        <tissue evidence="1">Taproot</tissue>
    </source>
</reference>
<evidence type="ECO:0000313" key="1">
    <source>
        <dbReference type="EMBL" id="KMS98150.1"/>
    </source>
</evidence>
<keyword evidence="2" id="KW-1185">Reference proteome</keyword>
<protein>
    <submittedName>
        <fullName evidence="1">Uncharacterized protein</fullName>
    </submittedName>
</protein>
<accession>A0A0J8E4T2</accession>
<proteinExistence type="predicted"/>
<dbReference type="Proteomes" id="UP000035740">
    <property type="component" value="Unassembled WGS sequence"/>
</dbReference>
<dbReference type="EMBL" id="KQ090266">
    <property type="protein sequence ID" value="KMS98150.1"/>
    <property type="molecule type" value="Genomic_DNA"/>
</dbReference>
<dbReference type="AlphaFoldDB" id="A0A0J8E4T2"/>
<dbReference type="Gramene" id="KMS98150">
    <property type="protein sequence ID" value="KMS98150"/>
    <property type="gene ID" value="BVRB_4g095360"/>
</dbReference>
<organism evidence="1 2">
    <name type="scientific">Beta vulgaris subsp. vulgaris</name>
    <name type="common">Beet</name>
    <dbReference type="NCBI Taxonomy" id="3555"/>
    <lineage>
        <taxon>Eukaryota</taxon>
        <taxon>Viridiplantae</taxon>
        <taxon>Streptophyta</taxon>
        <taxon>Embryophyta</taxon>
        <taxon>Tracheophyta</taxon>
        <taxon>Spermatophyta</taxon>
        <taxon>Magnoliopsida</taxon>
        <taxon>eudicotyledons</taxon>
        <taxon>Gunneridae</taxon>
        <taxon>Pentapetalae</taxon>
        <taxon>Caryophyllales</taxon>
        <taxon>Chenopodiaceae</taxon>
        <taxon>Betoideae</taxon>
        <taxon>Beta</taxon>
    </lineage>
</organism>
<sequence>MVAQSRLLVLVKAQPFVAFVHCSTKAEDDAHQAQ</sequence>